<dbReference type="OrthoDB" id="2664977at2759"/>
<feature type="compositionally biased region" description="Acidic residues" evidence="1">
    <location>
        <begin position="84"/>
        <end position="96"/>
    </location>
</feature>
<evidence type="ECO:0000313" key="2">
    <source>
        <dbReference type="EMBL" id="KAF5334201.1"/>
    </source>
</evidence>
<accession>A0A8H5C3Z6</accession>
<proteinExistence type="predicted"/>
<protein>
    <submittedName>
        <fullName evidence="2">Uncharacterized protein</fullName>
    </submittedName>
</protein>
<sequence>MPDQPSTPPNADDSLALHQAESSSAQKRRGLSPPPNNRNAAPVPPKTPQRHKASSHNRYQSLAPMDEDFEGREEGNVQKQLEDAQQDEDSDVDEDLDVAPTKGIAPLLVNPIPASGVLPMLVILPHILTELWSVASKDFLKKATTASYAFLVWLASDTKGSNIERKTEVVLDIFARAMGVPEVLLRVVTYALKVPKRGAPDLKSITFWFAIDLDAEEYASVASRNIWSTEAGTVFTLPLPLAPTTFVALLTGEDFKPPLGEKTTARLGKEIREDLKKNDQVRRAIEECHTLGNTVAPHITNVETLINNILNTVRVVGRARRTAPGEPPSRVGQYGLHINSPTNNPELYLKWLAAVRRAVITTVNYGTAYANYAGHCTVCHGMDHTEPYCECPALPAWHKQVDLVGANAARGSRGRGDRRFGGRGGRGRAPR</sequence>
<feature type="compositionally biased region" description="Pro residues" evidence="1">
    <location>
        <begin position="32"/>
        <end position="47"/>
    </location>
</feature>
<name>A0A8H5C3Z6_9AGAR</name>
<gene>
    <name evidence="2" type="ORF">D9611_014501</name>
</gene>
<dbReference type="EMBL" id="JAACJK010000075">
    <property type="protein sequence ID" value="KAF5334201.1"/>
    <property type="molecule type" value="Genomic_DNA"/>
</dbReference>
<feature type="region of interest" description="Disordered" evidence="1">
    <location>
        <begin position="1"/>
        <end position="96"/>
    </location>
</feature>
<feature type="compositionally biased region" description="Basic and acidic residues" evidence="1">
    <location>
        <begin position="72"/>
        <end position="82"/>
    </location>
</feature>
<reference evidence="2 3" key="1">
    <citation type="journal article" date="2020" name="ISME J.">
        <title>Uncovering the hidden diversity of litter-decomposition mechanisms in mushroom-forming fungi.</title>
        <authorList>
            <person name="Floudas D."/>
            <person name="Bentzer J."/>
            <person name="Ahren D."/>
            <person name="Johansson T."/>
            <person name="Persson P."/>
            <person name="Tunlid A."/>
        </authorList>
    </citation>
    <scope>NUCLEOTIDE SEQUENCE [LARGE SCALE GENOMIC DNA]</scope>
    <source>
        <strain evidence="2 3">CBS 175.51</strain>
    </source>
</reference>
<evidence type="ECO:0000256" key="1">
    <source>
        <dbReference type="SAM" id="MobiDB-lite"/>
    </source>
</evidence>
<keyword evidence="3" id="KW-1185">Reference proteome</keyword>
<comment type="caution">
    <text evidence="2">The sequence shown here is derived from an EMBL/GenBank/DDBJ whole genome shotgun (WGS) entry which is preliminary data.</text>
</comment>
<organism evidence="2 3">
    <name type="scientific">Ephemerocybe angulata</name>
    <dbReference type="NCBI Taxonomy" id="980116"/>
    <lineage>
        <taxon>Eukaryota</taxon>
        <taxon>Fungi</taxon>
        <taxon>Dikarya</taxon>
        <taxon>Basidiomycota</taxon>
        <taxon>Agaricomycotina</taxon>
        <taxon>Agaricomycetes</taxon>
        <taxon>Agaricomycetidae</taxon>
        <taxon>Agaricales</taxon>
        <taxon>Agaricineae</taxon>
        <taxon>Psathyrellaceae</taxon>
        <taxon>Ephemerocybe</taxon>
    </lineage>
</organism>
<dbReference type="AlphaFoldDB" id="A0A8H5C3Z6"/>
<feature type="region of interest" description="Disordered" evidence="1">
    <location>
        <begin position="408"/>
        <end position="431"/>
    </location>
</feature>
<dbReference type="Proteomes" id="UP000541558">
    <property type="component" value="Unassembled WGS sequence"/>
</dbReference>
<evidence type="ECO:0000313" key="3">
    <source>
        <dbReference type="Proteomes" id="UP000541558"/>
    </source>
</evidence>